<dbReference type="Proteomes" id="UP001595579">
    <property type="component" value="Unassembled WGS sequence"/>
</dbReference>
<name>A0ABV7LL78_9GAMM</name>
<dbReference type="InterPro" id="IPR036412">
    <property type="entry name" value="HAD-like_sf"/>
</dbReference>
<dbReference type="NCBIfam" id="TIGR01490">
    <property type="entry name" value="HAD-SF-IB-hyp1"/>
    <property type="match status" value="1"/>
</dbReference>
<accession>A0ABV7LL78</accession>
<sequence length="207" mass="23492">MNTTPVAFFDFDGTLTTGDTLLPFLKYVVGAPTYYTKLALLSPVLGAYATKLLRNDIAKEIVLRQYLAGYPLKELQDIGKRFSEEIVPTMLRPEGIERLAWHQAQGHDCVLVSASLDVYLKEWAECQGFTAALTSSLRQDEYGKVTGHLNAANCFGWEKCLRIQAWMDKRKPDMTYAYGDSKGDIQMLQSVNEGWRYDARSNRFLRT</sequence>
<dbReference type="Gene3D" id="3.40.50.1000">
    <property type="entry name" value="HAD superfamily/HAD-like"/>
    <property type="match status" value="1"/>
</dbReference>
<comment type="caution">
    <text evidence="4">The sequence shown here is derived from an EMBL/GenBank/DDBJ whole genome shotgun (WGS) entry which is preliminary data.</text>
</comment>
<dbReference type="PANTHER" id="PTHR43344:SF13">
    <property type="entry name" value="PHOSPHATASE RV3661-RELATED"/>
    <property type="match status" value="1"/>
</dbReference>
<proteinExistence type="predicted"/>
<dbReference type="InterPro" id="IPR023214">
    <property type="entry name" value="HAD_sf"/>
</dbReference>
<evidence type="ECO:0000256" key="1">
    <source>
        <dbReference type="ARBA" id="ARBA00022723"/>
    </source>
</evidence>
<gene>
    <name evidence="4" type="ORF">ACFOEV_03950</name>
</gene>
<keyword evidence="5" id="KW-1185">Reference proteome</keyword>
<dbReference type="SUPFAM" id="SSF56784">
    <property type="entry name" value="HAD-like"/>
    <property type="match status" value="1"/>
</dbReference>
<evidence type="ECO:0000256" key="3">
    <source>
        <dbReference type="ARBA" id="ARBA00022842"/>
    </source>
</evidence>
<reference evidence="5" key="1">
    <citation type="journal article" date="2019" name="Int. J. Syst. Evol. Microbiol.">
        <title>The Global Catalogue of Microorganisms (GCM) 10K type strain sequencing project: providing services to taxonomists for standard genome sequencing and annotation.</title>
        <authorList>
            <consortium name="The Broad Institute Genomics Platform"/>
            <consortium name="The Broad Institute Genome Sequencing Center for Infectious Disease"/>
            <person name="Wu L."/>
            <person name="Ma J."/>
        </authorList>
    </citation>
    <scope>NUCLEOTIDE SEQUENCE [LARGE SCALE GENOMIC DNA]</scope>
    <source>
        <strain evidence="5">CECT 7698</strain>
    </source>
</reference>
<dbReference type="Pfam" id="PF12710">
    <property type="entry name" value="HAD"/>
    <property type="match status" value="1"/>
</dbReference>
<evidence type="ECO:0000313" key="4">
    <source>
        <dbReference type="EMBL" id="MFC3282758.1"/>
    </source>
</evidence>
<organism evidence="4 5">
    <name type="scientific">Litchfieldella rifensis</name>
    <dbReference type="NCBI Taxonomy" id="762643"/>
    <lineage>
        <taxon>Bacteria</taxon>
        <taxon>Pseudomonadati</taxon>
        <taxon>Pseudomonadota</taxon>
        <taxon>Gammaproteobacteria</taxon>
        <taxon>Oceanospirillales</taxon>
        <taxon>Halomonadaceae</taxon>
        <taxon>Litchfieldella</taxon>
    </lineage>
</organism>
<keyword evidence="2 4" id="KW-0378">Hydrolase</keyword>
<dbReference type="RefSeq" id="WP_386771825.1">
    <property type="nucleotide sequence ID" value="NZ_JBHRUG010000009.1"/>
</dbReference>
<evidence type="ECO:0000313" key="5">
    <source>
        <dbReference type="Proteomes" id="UP001595579"/>
    </source>
</evidence>
<protein>
    <submittedName>
        <fullName evidence="4">HAD-IB family hydrolase</fullName>
    </submittedName>
</protein>
<dbReference type="InterPro" id="IPR050582">
    <property type="entry name" value="HAD-like_SerB"/>
</dbReference>
<keyword evidence="1" id="KW-0479">Metal-binding</keyword>
<dbReference type="EMBL" id="JBHRUG010000009">
    <property type="protein sequence ID" value="MFC3282758.1"/>
    <property type="molecule type" value="Genomic_DNA"/>
</dbReference>
<dbReference type="PANTHER" id="PTHR43344">
    <property type="entry name" value="PHOSPHOSERINE PHOSPHATASE"/>
    <property type="match status" value="1"/>
</dbReference>
<dbReference type="GO" id="GO:0016787">
    <property type="term" value="F:hydrolase activity"/>
    <property type="evidence" value="ECO:0007669"/>
    <property type="project" value="UniProtKB-KW"/>
</dbReference>
<dbReference type="Gene3D" id="1.20.1440.100">
    <property type="entry name" value="SG protein - dephosphorylation function"/>
    <property type="match status" value="1"/>
</dbReference>
<evidence type="ECO:0000256" key="2">
    <source>
        <dbReference type="ARBA" id="ARBA00022801"/>
    </source>
</evidence>
<dbReference type="NCBIfam" id="TIGR01488">
    <property type="entry name" value="HAD-SF-IB"/>
    <property type="match status" value="1"/>
</dbReference>
<dbReference type="InterPro" id="IPR006385">
    <property type="entry name" value="HAD_hydro_SerB1"/>
</dbReference>
<keyword evidence="3" id="KW-0460">Magnesium</keyword>